<dbReference type="InterPro" id="IPR012337">
    <property type="entry name" value="RNaseH-like_sf"/>
</dbReference>
<feature type="domain" description="HAT C-terminal dimerisation" evidence="1">
    <location>
        <begin position="71"/>
        <end position="138"/>
    </location>
</feature>
<protein>
    <submittedName>
        <fullName evidence="3 4">HAT C-terminal dimerisation domain-containing protein</fullName>
    </submittedName>
</protein>
<dbReference type="AlphaFoldDB" id="A0A915DTY4"/>
<proteinExistence type="predicted"/>
<dbReference type="GO" id="GO:0046983">
    <property type="term" value="F:protein dimerization activity"/>
    <property type="evidence" value="ECO:0007669"/>
    <property type="project" value="InterPro"/>
</dbReference>
<accession>A0A915DTY4</accession>
<dbReference type="WBParaSite" id="jg23635.2">
    <property type="protein sequence ID" value="jg23635.2"/>
    <property type="gene ID" value="jg23635"/>
</dbReference>
<evidence type="ECO:0000259" key="1">
    <source>
        <dbReference type="Pfam" id="PF05699"/>
    </source>
</evidence>
<evidence type="ECO:0000313" key="4">
    <source>
        <dbReference type="WBParaSite" id="jg396.1"/>
    </source>
</evidence>
<dbReference type="WBParaSite" id="jg396.1">
    <property type="protein sequence ID" value="jg396.1"/>
    <property type="gene ID" value="jg396"/>
</dbReference>
<dbReference type="Proteomes" id="UP000887574">
    <property type="component" value="Unplaced"/>
</dbReference>
<dbReference type="InterPro" id="IPR008906">
    <property type="entry name" value="HATC_C_dom"/>
</dbReference>
<reference evidence="3 4" key="1">
    <citation type="submission" date="2022-11" db="UniProtKB">
        <authorList>
            <consortium name="WormBaseParasite"/>
        </authorList>
    </citation>
    <scope>IDENTIFICATION</scope>
</reference>
<evidence type="ECO:0000313" key="2">
    <source>
        <dbReference type="Proteomes" id="UP000887574"/>
    </source>
</evidence>
<sequence>MNALGISSSDMSKRKQTLTIYQGSVQRSSFVFCVLQLTDLILIMTGGSNQKHCSNSATSSRKDIYAMLAMQDEDPLIFWKNNAKYFPRLALLSRLMLAVATLSASSERAFKELRCVLGNFTRNRLEPKKTASLIHLRTNWVKEME</sequence>
<dbReference type="Pfam" id="PF05699">
    <property type="entry name" value="Dimer_Tnp_hAT"/>
    <property type="match status" value="1"/>
</dbReference>
<evidence type="ECO:0000313" key="3">
    <source>
        <dbReference type="WBParaSite" id="jg23635.2"/>
    </source>
</evidence>
<organism evidence="2 3">
    <name type="scientific">Ditylenchus dipsaci</name>
    <dbReference type="NCBI Taxonomy" id="166011"/>
    <lineage>
        <taxon>Eukaryota</taxon>
        <taxon>Metazoa</taxon>
        <taxon>Ecdysozoa</taxon>
        <taxon>Nematoda</taxon>
        <taxon>Chromadorea</taxon>
        <taxon>Rhabditida</taxon>
        <taxon>Tylenchina</taxon>
        <taxon>Tylenchomorpha</taxon>
        <taxon>Sphaerularioidea</taxon>
        <taxon>Anguinidae</taxon>
        <taxon>Anguininae</taxon>
        <taxon>Ditylenchus</taxon>
    </lineage>
</organism>
<keyword evidence="2" id="KW-1185">Reference proteome</keyword>
<name>A0A915DTY4_9BILA</name>
<dbReference type="SUPFAM" id="SSF53098">
    <property type="entry name" value="Ribonuclease H-like"/>
    <property type="match status" value="1"/>
</dbReference>